<evidence type="ECO:0000256" key="1">
    <source>
        <dbReference type="ARBA" id="ARBA00005953"/>
    </source>
</evidence>
<evidence type="ECO:0000256" key="2">
    <source>
        <dbReference type="ARBA" id="ARBA00022801"/>
    </source>
</evidence>
<dbReference type="InterPro" id="IPR006684">
    <property type="entry name" value="YbgC/YbaW"/>
</dbReference>
<dbReference type="InterPro" id="IPR050563">
    <property type="entry name" value="4-hydroxybenzoyl-CoA_TE"/>
</dbReference>
<dbReference type="Proteomes" id="UP001317705">
    <property type="component" value="Chromosome"/>
</dbReference>
<evidence type="ECO:0000313" key="4">
    <source>
        <dbReference type="EMBL" id="BDV41276.1"/>
    </source>
</evidence>
<dbReference type="RefSeq" id="WP_282001251.1">
    <property type="nucleotide sequence ID" value="NZ_AP027151.1"/>
</dbReference>
<keyword evidence="5" id="KW-1185">Reference proteome</keyword>
<dbReference type="InterPro" id="IPR029069">
    <property type="entry name" value="HotDog_dom_sf"/>
</dbReference>
<proteinExistence type="inferred from homology"/>
<evidence type="ECO:0000313" key="5">
    <source>
        <dbReference type="Proteomes" id="UP001317705"/>
    </source>
</evidence>
<gene>
    <name evidence="4" type="ORF">GURASL_01990</name>
</gene>
<dbReference type="PIRSF" id="PIRSF003230">
    <property type="entry name" value="YbgC"/>
    <property type="match status" value="1"/>
</dbReference>
<keyword evidence="2" id="KW-0378">Hydrolase</keyword>
<protein>
    <submittedName>
        <fullName evidence="4">Acyl-CoA thioesterase</fullName>
    </submittedName>
</protein>
<evidence type="ECO:0000259" key="3">
    <source>
        <dbReference type="Pfam" id="PF03061"/>
    </source>
</evidence>
<dbReference type="SUPFAM" id="SSF54637">
    <property type="entry name" value="Thioesterase/thiol ester dehydrase-isomerase"/>
    <property type="match status" value="1"/>
</dbReference>
<feature type="domain" description="Thioesterase" evidence="3">
    <location>
        <begin position="20"/>
        <end position="103"/>
    </location>
</feature>
<accession>A0ABN6VR95</accession>
<comment type="similarity">
    <text evidence="1">Belongs to the 4-hydroxybenzoyl-CoA thioesterase family.</text>
</comment>
<dbReference type="Gene3D" id="3.10.129.10">
    <property type="entry name" value="Hotdog Thioesterase"/>
    <property type="match status" value="1"/>
</dbReference>
<dbReference type="InterPro" id="IPR006683">
    <property type="entry name" value="Thioestr_dom"/>
</dbReference>
<dbReference type="PANTHER" id="PTHR31793:SF27">
    <property type="entry name" value="NOVEL THIOESTERASE SUPERFAMILY DOMAIN AND SAPOSIN A-TYPE DOMAIN CONTAINING PROTEIN (0610012H03RIK)"/>
    <property type="match status" value="1"/>
</dbReference>
<name>A0ABN6VR95_9BACT</name>
<sequence>MNEHQTSITVRFNEVDSYEVAWHGHYVVWMEIGRNALAGRFGLDARQLGELGYLAPVIDLQLKYRRPARYNEELRICTLARRSETATLEFRCRITADDGTVCASGRTIHALTDRNGTLQYRLPAVIAERLEHLFTWQETP</sequence>
<dbReference type="CDD" id="cd00586">
    <property type="entry name" value="4HBT"/>
    <property type="match status" value="1"/>
</dbReference>
<reference evidence="4 5" key="1">
    <citation type="submission" date="2022-12" db="EMBL/GenBank/DDBJ databases">
        <title>Polyphasic characterization of Geotalea uranireducens NIT-SL11 newly isolated from a complex of sewage sludge and microbially reduced graphene oxide.</title>
        <authorList>
            <person name="Xie L."/>
            <person name="Yoshida N."/>
            <person name="Meng L."/>
        </authorList>
    </citation>
    <scope>NUCLEOTIDE SEQUENCE [LARGE SCALE GENOMIC DNA]</scope>
    <source>
        <strain evidence="4 5">NIT-SL11</strain>
    </source>
</reference>
<dbReference type="PANTHER" id="PTHR31793">
    <property type="entry name" value="4-HYDROXYBENZOYL-COA THIOESTERASE FAMILY MEMBER"/>
    <property type="match status" value="1"/>
</dbReference>
<dbReference type="EMBL" id="AP027151">
    <property type="protein sequence ID" value="BDV41276.1"/>
    <property type="molecule type" value="Genomic_DNA"/>
</dbReference>
<organism evidence="4 5">
    <name type="scientific">Geotalea uraniireducens</name>
    <dbReference type="NCBI Taxonomy" id="351604"/>
    <lineage>
        <taxon>Bacteria</taxon>
        <taxon>Pseudomonadati</taxon>
        <taxon>Thermodesulfobacteriota</taxon>
        <taxon>Desulfuromonadia</taxon>
        <taxon>Geobacterales</taxon>
        <taxon>Geobacteraceae</taxon>
        <taxon>Geotalea</taxon>
    </lineage>
</organism>
<dbReference type="Pfam" id="PF03061">
    <property type="entry name" value="4HBT"/>
    <property type="match status" value="1"/>
</dbReference>